<feature type="transmembrane region" description="Helical" evidence="2">
    <location>
        <begin position="426"/>
        <end position="443"/>
    </location>
</feature>
<name>A0A7M3SUC6_9ACTN</name>
<keyword evidence="6" id="KW-1185">Reference proteome</keyword>
<protein>
    <recommendedName>
        <fullName evidence="7">DUF2207 domain-containing protein</fullName>
    </recommendedName>
</protein>
<dbReference type="RefSeq" id="WP_161925747.1">
    <property type="nucleotide sequence ID" value="NZ_BJOU01000001.1"/>
</dbReference>
<keyword evidence="2" id="KW-1133">Transmembrane helix</keyword>
<evidence type="ECO:0008006" key="7">
    <source>
        <dbReference type="Google" id="ProtNLM"/>
    </source>
</evidence>
<dbReference type="Proteomes" id="UP000444980">
    <property type="component" value="Unassembled WGS sequence"/>
</dbReference>
<sequence>MRRVFLSSIAALLTVIGLALPVQWGLSSSSGNGSPDPVRVSSYEADYTVDDTGRLHATETLTTEFPFGRHGIFRFWDLADSSNPHVRYTPENIAVTRDGQPEQFTLLWERGKRFRVAKIGAPNAFIDSGTHVYRITYTVDGALEPANSRPGDGQATSSWGDQHKSRLRWRVVPDGLSMPVEASKVTVNLPAKVTSSACATSNNDPCEVRVDGDRSVVITTGRLGSNNGVALLADLDLAPPKRTTVPWSIRLDPMLGRSWPVVALLLVLSLITFAIGAFWTWRSREEIPLLPVMFEPPADPLTNTALSPVQSYYVTRETIPTKALTSTLLFMAEQRLVHLVREDNGDFTVVSDADEQRWAQADPVTLAVGRSLGLTRTGATFSADGSVSAGKVLQSTQSTLDSTTKIWGVQSGAIARSGFETAGRTLVGLVAIAAAVLFIFKVLPFSLAVLPLAAFVIGGAGLFVSGVGTRRTLLGRDLWSRAGGFERLLSTSSNKERLDFSARKDLYTSFIPYAVAFGAAAAWANKYRMAMGTEPPTPSWIVTPTGNPVPAMLLSGPGGVSSFESSLSSSISAYTASQSSSSSGGGFSGGGFSGGGGGGGGGGSW</sequence>
<dbReference type="AlphaFoldDB" id="A0A7M3SUC6"/>
<evidence type="ECO:0000256" key="1">
    <source>
        <dbReference type="SAM" id="MobiDB-lite"/>
    </source>
</evidence>
<evidence type="ECO:0000313" key="5">
    <source>
        <dbReference type="EMBL" id="GED96250.1"/>
    </source>
</evidence>
<evidence type="ECO:0000259" key="3">
    <source>
        <dbReference type="Pfam" id="PF09972"/>
    </source>
</evidence>
<evidence type="ECO:0000256" key="2">
    <source>
        <dbReference type="SAM" id="Phobius"/>
    </source>
</evidence>
<feature type="domain" description="DUF2207" evidence="3">
    <location>
        <begin position="40"/>
        <end position="230"/>
    </location>
</feature>
<comment type="caution">
    <text evidence="5">The sequence shown here is derived from an EMBL/GenBank/DDBJ whole genome shotgun (WGS) entry which is preliminary data.</text>
</comment>
<evidence type="ECO:0000259" key="4">
    <source>
        <dbReference type="Pfam" id="PF20990"/>
    </source>
</evidence>
<dbReference type="Pfam" id="PF09972">
    <property type="entry name" value="DUF2207"/>
    <property type="match status" value="1"/>
</dbReference>
<proteinExistence type="predicted"/>
<dbReference type="InterPro" id="IPR048389">
    <property type="entry name" value="YciQ-like_C"/>
</dbReference>
<dbReference type="Pfam" id="PF20990">
    <property type="entry name" value="DUF2207_C"/>
    <property type="match status" value="1"/>
</dbReference>
<feature type="transmembrane region" description="Helical" evidence="2">
    <location>
        <begin position="259"/>
        <end position="281"/>
    </location>
</feature>
<accession>A0A7M3SUC6</accession>
<evidence type="ECO:0000313" key="6">
    <source>
        <dbReference type="Proteomes" id="UP000444980"/>
    </source>
</evidence>
<dbReference type="InterPro" id="IPR018702">
    <property type="entry name" value="DUF2207"/>
</dbReference>
<dbReference type="OrthoDB" id="143710at2"/>
<feature type="region of interest" description="Disordered" evidence="1">
    <location>
        <begin position="578"/>
        <end position="605"/>
    </location>
</feature>
<keyword evidence="2" id="KW-0472">Membrane</keyword>
<keyword evidence="2" id="KW-0812">Transmembrane</keyword>
<reference evidence="6" key="1">
    <citation type="submission" date="2019-06" db="EMBL/GenBank/DDBJ databases">
        <title>Gordonia isolated from sludge of a wastewater treatment plant.</title>
        <authorList>
            <person name="Tamura T."/>
            <person name="Aoyama K."/>
            <person name="Kang Y."/>
            <person name="Saito S."/>
            <person name="Akiyama N."/>
            <person name="Yazawa K."/>
            <person name="Gonoi T."/>
            <person name="Mikami Y."/>
        </authorList>
    </citation>
    <scope>NUCLEOTIDE SEQUENCE [LARGE SCALE GENOMIC DNA]</scope>
    <source>
        <strain evidence="6">NBRC 107697</strain>
    </source>
</reference>
<feature type="transmembrane region" description="Helical" evidence="2">
    <location>
        <begin position="449"/>
        <end position="468"/>
    </location>
</feature>
<feature type="transmembrane region" description="Helical" evidence="2">
    <location>
        <begin position="506"/>
        <end position="524"/>
    </location>
</feature>
<dbReference type="EMBL" id="BJOU01000001">
    <property type="protein sequence ID" value="GED96250.1"/>
    <property type="molecule type" value="Genomic_DNA"/>
</dbReference>
<gene>
    <name evidence="5" type="ORF">nbrc107697_02890</name>
</gene>
<feature type="compositionally biased region" description="Gly residues" evidence="1">
    <location>
        <begin position="583"/>
        <end position="605"/>
    </location>
</feature>
<organism evidence="5 6">
    <name type="scientific">Gordonia crocea</name>
    <dbReference type="NCBI Taxonomy" id="589162"/>
    <lineage>
        <taxon>Bacteria</taxon>
        <taxon>Bacillati</taxon>
        <taxon>Actinomycetota</taxon>
        <taxon>Actinomycetes</taxon>
        <taxon>Mycobacteriales</taxon>
        <taxon>Gordoniaceae</taxon>
        <taxon>Gordonia</taxon>
    </lineage>
</organism>
<feature type="domain" description="Predicted membrane protein YciQ-like C-terminal" evidence="4">
    <location>
        <begin position="306"/>
        <end position="526"/>
    </location>
</feature>